<proteinExistence type="predicted"/>
<name>A0A6G1F5S2_9ORYZ</name>
<dbReference type="AlphaFoldDB" id="A0A6G1F5S2"/>
<keyword evidence="2" id="KW-1185">Reference proteome</keyword>
<organism evidence="1 2">
    <name type="scientific">Oryza meyeriana var. granulata</name>
    <dbReference type="NCBI Taxonomy" id="110450"/>
    <lineage>
        <taxon>Eukaryota</taxon>
        <taxon>Viridiplantae</taxon>
        <taxon>Streptophyta</taxon>
        <taxon>Embryophyta</taxon>
        <taxon>Tracheophyta</taxon>
        <taxon>Spermatophyta</taxon>
        <taxon>Magnoliopsida</taxon>
        <taxon>Liliopsida</taxon>
        <taxon>Poales</taxon>
        <taxon>Poaceae</taxon>
        <taxon>BOP clade</taxon>
        <taxon>Oryzoideae</taxon>
        <taxon>Oryzeae</taxon>
        <taxon>Oryzinae</taxon>
        <taxon>Oryza</taxon>
        <taxon>Oryza meyeriana</taxon>
    </lineage>
</organism>
<gene>
    <name evidence="1" type="ORF">E2562_009533</name>
</gene>
<reference evidence="1 2" key="1">
    <citation type="submission" date="2019-11" db="EMBL/GenBank/DDBJ databases">
        <title>Whole genome sequence of Oryza granulata.</title>
        <authorList>
            <person name="Li W."/>
        </authorList>
    </citation>
    <scope>NUCLEOTIDE SEQUENCE [LARGE SCALE GENOMIC DNA]</scope>
    <source>
        <strain evidence="2">cv. Menghai</strain>
        <tissue evidence="1">Leaf</tissue>
    </source>
</reference>
<protein>
    <submittedName>
        <fullName evidence="1">Uncharacterized protein</fullName>
    </submittedName>
</protein>
<accession>A0A6G1F5S2</accession>
<evidence type="ECO:0000313" key="1">
    <source>
        <dbReference type="EMBL" id="KAF0932266.1"/>
    </source>
</evidence>
<dbReference type="Proteomes" id="UP000479710">
    <property type="component" value="Unassembled WGS sequence"/>
</dbReference>
<comment type="caution">
    <text evidence="1">The sequence shown here is derived from an EMBL/GenBank/DDBJ whole genome shotgun (WGS) entry which is preliminary data.</text>
</comment>
<sequence length="60" mass="6655">MEVHLGKLVVIVEIKKGIRVFKKSPLKYIDLHNAVFQGWTVVGDYSNVAGSQADSQQLAQ</sequence>
<dbReference type="EMBL" id="SPHZ02000001">
    <property type="protein sequence ID" value="KAF0932266.1"/>
    <property type="molecule type" value="Genomic_DNA"/>
</dbReference>
<evidence type="ECO:0000313" key="2">
    <source>
        <dbReference type="Proteomes" id="UP000479710"/>
    </source>
</evidence>